<dbReference type="Gene3D" id="3.30.70.270">
    <property type="match status" value="1"/>
</dbReference>
<accession>A0A845BPV7</accession>
<dbReference type="Proteomes" id="UP000467214">
    <property type="component" value="Unassembled WGS sequence"/>
</dbReference>
<reference evidence="5 6" key="1">
    <citation type="submission" date="2019-12" db="EMBL/GenBank/DDBJ databases">
        <title>Neisseriaceae gen. nov. sp. Genome sequencing and assembly.</title>
        <authorList>
            <person name="Liu Z."/>
            <person name="Li A."/>
        </authorList>
    </citation>
    <scope>NUCLEOTIDE SEQUENCE [LARGE SCALE GENOMIC DNA]</scope>
    <source>
        <strain evidence="5 6">B2N2-7</strain>
    </source>
</reference>
<dbReference type="SMART" id="SM00091">
    <property type="entry name" value="PAS"/>
    <property type="match status" value="3"/>
</dbReference>
<proteinExistence type="predicted"/>
<feature type="domain" description="PAS" evidence="1">
    <location>
        <begin position="1"/>
        <end position="64"/>
    </location>
</feature>
<dbReference type="SMART" id="SM00086">
    <property type="entry name" value="PAC"/>
    <property type="match status" value="3"/>
</dbReference>
<dbReference type="InterPro" id="IPR052155">
    <property type="entry name" value="Biofilm_reg_signaling"/>
</dbReference>
<evidence type="ECO:0000259" key="2">
    <source>
        <dbReference type="PROSITE" id="PS50113"/>
    </source>
</evidence>
<dbReference type="SMART" id="SM00267">
    <property type="entry name" value="GGDEF"/>
    <property type="match status" value="1"/>
</dbReference>
<dbReference type="PANTHER" id="PTHR44757:SF2">
    <property type="entry name" value="BIOFILM ARCHITECTURE MAINTENANCE PROTEIN MBAA"/>
    <property type="match status" value="1"/>
</dbReference>
<dbReference type="InterPro" id="IPR000014">
    <property type="entry name" value="PAS"/>
</dbReference>
<dbReference type="PROSITE" id="PS50887">
    <property type="entry name" value="GGDEF"/>
    <property type="match status" value="1"/>
</dbReference>
<feature type="domain" description="GGDEF" evidence="4">
    <location>
        <begin position="392"/>
        <end position="525"/>
    </location>
</feature>
<dbReference type="CDD" id="cd00130">
    <property type="entry name" value="PAS"/>
    <property type="match status" value="3"/>
</dbReference>
<dbReference type="InterPro" id="IPR035919">
    <property type="entry name" value="EAL_sf"/>
</dbReference>
<dbReference type="PROSITE" id="PS50112">
    <property type="entry name" value="PAS"/>
    <property type="match status" value="3"/>
</dbReference>
<dbReference type="CDD" id="cd01949">
    <property type="entry name" value="GGDEF"/>
    <property type="match status" value="1"/>
</dbReference>
<dbReference type="PROSITE" id="PS50883">
    <property type="entry name" value="EAL"/>
    <property type="match status" value="1"/>
</dbReference>
<keyword evidence="6" id="KW-1185">Reference proteome</keyword>
<feature type="domain" description="EAL" evidence="3">
    <location>
        <begin position="534"/>
        <end position="788"/>
    </location>
</feature>
<dbReference type="InterPro" id="IPR013656">
    <property type="entry name" value="PAS_4"/>
</dbReference>
<dbReference type="SUPFAM" id="SSF141868">
    <property type="entry name" value="EAL domain-like"/>
    <property type="match status" value="1"/>
</dbReference>
<dbReference type="InterPro" id="IPR001633">
    <property type="entry name" value="EAL_dom"/>
</dbReference>
<dbReference type="InterPro" id="IPR043128">
    <property type="entry name" value="Rev_trsase/Diguanyl_cyclase"/>
</dbReference>
<name>A0A845BPV7_9NEIS</name>
<dbReference type="Pfam" id="PF08448">
    <property type="entry name" value="PAS_4"/>
    <property type="match status" value="1"/>
</dbReference>
<evidence type="ECO:0000259" key="1">
    <source>
        <dbReference type="PROSITE" id="PS50112"/>
    </source>
</evidence>
<evidence type="ECO:0000259" key="4">
    <source>
        <dbReference type="PROSITE" id="PS50887"/>
    </source>
</evidence>
<dbReference type="PANTHER" id="PTHR44757">
    <property type="entry name" value="DIGUANYLATE CYCLASE DGCP"/>
    <property type="match status" value="1"/>
</dbReference>
<evidence type="ECO:0000259" key="3">
    <source>
        <dbReference type="PROSITE" id="PS50883"/>
    </source>
</evidence>
<dbReference type="InterPro" id="IPR001610">
    <property type="entry name" value="PAC"/>
</dbReference>
<dbReference type="NCBIfam" id="TIGR00254">
    <property type="entry name" value="GGDEF"/>
    <property type="match status" value="1"/>
</dbReference>
<dbReference type="Pfam" id="PF00990">
    <property type="entry name" value="GGDEF"/>
    <property type="match status" value="1"/>
</dbReference>
<feature type="domain" description="PAS" evidence="1">
    <location>
        <begin position="136"/>
        <end position="160"/>
    </location>
</feature>
<dbReference type="Pfam" id="PF13426">
    <property type="entry name" value="PAS_9"/>
    <property type="match status" value="2"/>
</dbReference>
<dbReference type="CDD" id="cd01948">
    <property type="entry name" value="EAL"/>
    <property type="match status" value="1"/>
</dbReference>
<gene>
    <name evidence="5" type="ORF">GQF02_09795</name>
</gene>
<dbReference type="SMART" id="SM00052">
    <property type="entry name" value="EAL"/>
    <property type="match status" value="1"/>
</dbReference>
<dbReference type="NCBIfam" id="TIGR00229">
    <property type="entry name" value="sensory_box"/>
    <property type="match status" value="3"/>
</dbReference>
<comment type="caution">
    <text evidence="5">The sequence shown here is derived from an EMBL/GenBank/DDBJ whole genome shotgun (WGS) entry which is preliminary data.</text>
</comment>
<dbReference type="InterPro" id="IPR029787">
    <property type="entry name" value="Nucleotide_cyclase"/>
</dbReference>
<dbReference type="FunFam" id="3.20.20.450:FF:000001">
    <property type="entry name" value="Cyclic di-GMP phosphodiesterase yahA"/>
    <property type="match status" value="1"/>
</dbReference>
<dbReference type="Gene3D" id="3.30.450.20">
    <property type="entry name" value="PAS domain"/>
    <property type="match status" value="3"/>
</dbReference>
<dbReference type="PROSITE" id="PS50113">
    <property type="entry name" value="PAC"/>
    <property type="match status" value="1"/>
</dbReference>
<feature type="domain" description="PAC" evidence="2">
    <location>
        <begin position="308"/>
        <end position="360"/>
    </location>
</feature>
<dbReference type="SUPFAM" id="SSF55073">
    <property type="entry name" value="Nucleotide cyclase"/>
    <property type="match status" value="1"/>
</dbReference>
<dbReference type="AlphaFoldDB" id="A0A845BPV7"/>
<dbReference type="Pfam" id="PF00563">
    <property type="entry name" value="EAL"/>
    <property type="match status" value="1"/>
</dbReference>
<dbReference type="SUPFAM" id="SSF55785">
    <property type="entry name" value="PYP-like sensor domain (PAS domain)"/>
    <property type="match status" value="3"/>
</dbReference>
<feature type="domain" description="PAS" evidence="1">
    <location>
        <begin position="239"/>
        <end position="284"/>
    </location>
</feature>
<evidence type="ECO:0000313" key="5">
    <source>
        <dbReference type="EMBL" id="MXR37264.1"/>
    </source>
</evidence>
<dbReference type="InterPro" id="IPR000160">
    <property type="entry name" value="GGDEF_dom"/>
</dbReference>
<dbReference type="InterPro" id="IPR000700">
    <property type="entry name" value="PAS-assoc_C"/>
</dbReference>
<protein>
    <submittedName>
        <fullName evidence="5">EAL domain-containing protein</fullName>
    </submittedName>
</protein>
<sequence>MIDQSPNIIAFKDMQGRYLMVNKACAHLVGSSPELMIGKTPEDLFPPEQADKLNALGERVMASLVPCEAEATMLVAGQELTLLVSQFPLFDSHGHPAGIGTIGSDISLRYQEEKQKRESMEKYRAVVEQSLVGIFIQQDGLLIYVNPTLAQMGGYSADELQNVPLDSMLVEDEIERINQQILHRKQANLEILCFPTRLKHKNGSAIDIEVHSRLIEYGGRMAFIGVAINVTDRVAAQGELRLAAKVFENSAEGILIADAAGVIVTVNEAFSRITGYSRQEAVGRCSRMLRDLDVNGGLREDLARCGHWQGEMYDRRKSGEWYPAELTISAVRDGDGGMLNYVGVFADITERKQAEERLHFLANHDPLTTLPNRSHLIGHLDTALGGGGDDGFSLALMYIDIDRFKLINDSFGHRTGDDILCEISRRLTYVSGRYGMVARLGGDEFTLIVEEYEGLEQLGRIAEEVQAELAKPLQAEGQVLFVTGSIGISLYPHDGEDAHTLLKNADAAMHRAKERGKNTWQFFDADMNTQSVERLLLENALRQALEKNEFELHYQPQVDSNTLQLVGVETLIRWRHPQLGLVSPARFIPLAEETGLIKPIGAWVLQEACRQLARWDEAGQIVPRVAVNLSPRQLEQGNLLAVVDAALEGAAIDAERLELEITESMLMQRPEEAVRILNQLKMLGVKLSIDDFGTGYSSLSMLKRFPLDYLKIDRSFVEGLPGDDDSAAITQAIIAMARKLRYTVIAEGVETAEQGDFLCRNGCNILQGYYYSRPLPVAELDAFFSRHAVAVRARAGVECAVL</sequence>
<evidence type="ECO:0000313" key="6">
    <source>
        <dbReference type="Proteomes" id="UP000467214"/>
    </source>
</evidence>
<dbReference type="Gene3D" id="3.20.20.450">
    <property type="entry name" value="EAL domain"/>
    <property type="match status" value="1"/>
</dbReference>
<dbReference type="InterPro" id="IPR035965">
    <property type="entry name" value="PAS-like_dom_sf"/>
</dbReference>
<dbReference type="EMBL" id="WSSB01000008">
    <property type="protein sequence ID" value="MXR37264.1"/>
    <property type="molecule type" value="Genomic_DNA"/>
</dbReference>
<organism evidence="5 6">
    <name type="scientific">Craterilacuibacter sinensis</name>
    <dbReference type="NCBI Taxonomy" id="2686017"/>
    <lineage>
        <taxon>Bacteria</taxon>
        <taxon>Pseudomonadati</taxon>
        <taxon>Pseudomonadota</taxon>
        <taxon>Betaproteobacteria</taxon>
        <taxon>Neisseriales</taxon>
        <taxon>Neisseriaceae</taxon>
        <taxon>Craterilacuibacter</taxon>
    </lineage>
</organism>